<keyword evidence="13" id="KW-0170">Cobalt</keyword>
<evidence type="ECO:0000313" key="15">
    <source>
        <dbReference type="EMBL" id="GGI80848.1"/>
    </source>
</evidence>
<feature type="binding site" evidence="10">
    <location>
        <begin position="172"/>
        <end position="174"/>
    </location>
    <ligand>
        <name>substrate</name>
    </ligand>
</feature>
<feature type="binding site" evidence="10 14">
    <location>
        <position position="8"/>
    </location>
    <ligand>
        <name>substrate</name>
    </ligand>
</feature>
<evidence type="ECO:0000256" key="10">
    <source>
        <dbReference type="HAMAP-Rule" id="MF_02227"/>
    </source>
</evidence>
<evidence type="ECO:0000256" key="12">
    <source>
        <dbReference type="PIRSR" id="PIRSR001461-1"/>
    </source>
</evidence>
<feature type="binding site" evidence="10 13">
    <location>
        <position position="33"/>
    </location>
    <ligand>
        <name>a divalent metal cation</name>
        <dbReference type="ChEBI" id="CHEBI:60240"/>
    </ligand>
</feature>
<dbReference type="AlphaFoldDB" id="A0A917JRX7"/>
<evidence type="ECO:0000256" key="2">
    <source>
        <dbReference type="ARBA" id="ARBA00001936"/>
    </source>
</evidence>
<dbReference type="FunFam" id="3.20.20.70:FF:000004">
    <property type="entry name" value="Ribulose-phosphate 3-epimerase"/>
    <property type="match status" value="1"/>
</dbReference>
<evidence type="ECO:0000256" key="6">
    <source>
        <dbReference type="ARBA" id="ARBA00009541"/>
    </source>
</evidence>
<dbReference type="EMBL" id="BMOB01000002">
    <property type="protein sequence ID" value="GGI80848.1"/>
    <property type="molecule type" value="Genomic_DNA"/>
</dbReference>
<dbReference type="SUPFAM" id="SSF51366">
    <property type="entry name" value="Ribulose-phoshate binding barrel"/>
    <property type="match status" value="1"/>
</dbReference>
<comment type="similarity">
    <text evidence="6 10 11">Belongs to the ribulose-phosphate 3-epimerase family.</text>
</comment>
<comment type="function">
    <text evidence="10">Catalyzes the reversible epimerization of D-ribulose 5-phosphate to D-xylulose 5-phosphate.</text>
</comment>
<dbReference type="PROSITE" id="PS01085">
    <property type="entry name" value="RIBUL_P_3_EPIMER_1"/>
    <property type="match status" value="1"/>
</dbReference>
<dbReference type="InterPro" id="IPR011060">
    <property type="entry name" value="RibuloseP-bd_barrel"/>
</dbReference>
<feature type="binding site" evidence="10 13">
    <location>
        <position position="67"/>
    </location>
    <ligand>
        <name>a divalent metal cation</name>
        <dbReference type="ChEBI" id="CHEBI:60240"/>
    </ligand>
</feature>
<dbReference type="NCBIfam" id="TIGR01163">
    <property type="entry name" value="rpe"/>
    <property type="match status" value="1"/>
</dbReference>
<keyword evidence="10 11" id="KW-0119">Carbohydrate metabolism</keyword>
<accession>A0A917JRX7</accession>
<keyword evidence="16" id="KW-1185">Reference proteome</keyword>
<feature type="active site" description="Proton donor" evidence="10 12">
    <location>
        <position position="172"/>
    </location>
</feature>
<feature type="binding site" evidence="14">
    <location>
        <position position="174"/>
    </location>
    <ligand>
        <name>substrate</name>
    </ligand>
</feature>
<dbReference type="InterPro" id="IPR026019">
    <property type="entry name" value="Ribul_P_3_epim"/>
</dbReference>
<dbReference type="GO" id="GO:0004750">
    <property type="term" value="F:D-ribulose-phosphate 3-epimerase activity"/>
    <property type="evidence" value="ECO:0007669"/>
    <property type="project" value="UniProtKB-UniRule"/>
</dbReference>
<comment type="caution">
    <text evidence="15">The sequence shown here is derived from an EMBL/GenBank/DDBJ whole genome shotgun (WGS) entry which is preliminary data.</text>
</comment>
<evidence type="ECO:0000256" key="9">
    <source>
        <dbReference type="ARBA" id="ARBA00023235"/>
    </source>
</evidence>
<feature type="binding site" evidence="10 14">
    <location>
        <position position="67"/>
    </location>
    <ligand>
        <name>substrate</name>
    </ligand>
</feature>
<dbReference type="EC" id="5.1.3.1" evidence="7 10"/>
<comment type="cofactor">
    <cofactor evidence="2">
        <name>Mn(2+)</name>
        <dbReference type="ChEBI" id="CHEBI:29035"/>
    </cofactor>
</comment>
<comment type="catalytic activity">
    <reaction evidence="1 10 11">
        <text>D-ribulose 5-phosphate = D-xylulose 5-phosphate</text>
        <dbReference type="Rhea" id="RHEA:13677"/>
        <dbReference type="ChEBI" id="CHEBI:57737"/>
        <dbReference type="ChEBI" id="CHEBI:58121"/>
        <dbReference type="EC" id="5.1.3.1"/>
    </reaction>
</comment>
<feature type="binding site" evidence="10 14">
    <location>
        <begin position="194"/>
        <end position="195"/>
    </location>
    <ligand>
        <name>substrate</name>
    </ligand>
</feature>
<dbReference type="CDD" id="cd00429">
    <property type="entry name" value="RPE"/>
    <property type="match status" value="1"/>
</dbReference>
<evidence type="ECO:0000256" key="14">
    <source>
        <dbReference type="PIRSR" id="PIRSR001461-3"/>
    </source>
</evidence>
<feature type="binding site" evidence="10 13">
    <location>
        <position position="172"/>
    </location>
    <ligand>
        <name>a divalent metal cation</name>
        <dbReference type="ChEBI" id="CHEBI:60240"/>
    </ligand>
</feature>
<proteinExistence type="inferred from homology"/>
<organism evidence="15 16">
    <name type="scientific">Legionella impletisoli</name>
    <dbReference type="NCBI Taxonomy" id="343510"/>
    <lineage>
        <taxon>Bacteria</taxon>
        <taxon>Pseudomonadati</taxon>
        <taxon>Pseudomonadota</taxon>
        <taxon>Gammaproteobacteria</taxon>
        <taxon>Legionellales</taxon>
        <taxon>Legionellaceae</taxon>
        <taxon>Legionella</taxon>
    </lineage>
</organism>
<comment type="cofactor">
    <cofactor evidence="4">
        <name>Zn(2+)</name>
        <dbReference type="ChEBI" id="CHEBI:29105"/>
    </cofactor>
</comment>
<keyword evidence="9 10" id="KW-0413">Isomerase</keyword>
<evidence type="ECO:0000256" key="7">
    <source>
        <dbReference type="ARBA" id="ARBA00013188"/>
    </source>
</evidence>
<name>A0A917JRX7_9GAMM</name>
<comment type="cofactor">
    <cofactor evidence="10 13">
        <name>a divalent metal cation</name>
        <dbReference type="ChEBI" id="CHEBI:60240"/>
    </cofactor>
    <text evidence="10 13">Binds 1 divalent metal cation per subunit.</text>
</comment>
<protein>
    <recommendedName>
        <fullName evidence="7 10">Ribulose-phosphate 3-epimerase</fullName>
        <ecNumber evidence="7 10">5.1.3.1</ecNumber>
    </recommendedName>
</protein>
<dbReference type="RefSeq" id="WP_131775815.1">
    <property type="nucleotide sequence ID" value="NZ_BMOB01000002.1"/>
</dbReference>
<dbReference type="OrthoDB" id="1645589at2"/>
<comment type="pathway">
    <text evidence="10">Carbohydrate degradation.</text>
</comment>
<dbReference type="InterPro" id="IPR013785">
    <property type="entry name" value="Aldolase_TIM"/>
</dbReference>
<dbReference type="GO" id="GO:0006098">
    <property type="term" value="P:pentose-phosphate shunt"/>
    <property type="evidence" value="ECO:0007669"/>
    <property type="project" value="UniProtKB-UniRule"/>
</dbReference>
<evidence type="ECO:0000256" key="5">
    <source>
        <dbReference type="ARBA" id="ARBA00001954"/>
    </source>
</evidence>
<evidence type="ECO:0000256" key="8">
    <source>
        <dbReference type="ARBA" id="ARBA00022723"/>
    </source>
</evidence>
<keyword evidence="13" id="KW-0862">Zinc</keyword>
<reference evidence="15" key="2">
    <citation type="submission" date="2020-09" db="EMBL/GenBank/DDBJ databases">
        <authorList>
            <person name="Sun Q."/>
            <person name="Ohkuma M."/>
        </authorList>
    </citation>
    <scope>NUCLEOTIDE SEQUENCE</scope>
    <source>
        <strain evidence="15">JCM 13919</strain>
    </source>
</reference>
<feature type="binding site" evidence="10 13">
    <location>
        <position position="35"/>
    </location>
    <ligand>
        <name>a divalent metal cation</name>
        <dbReference type="ChEBI" id="CHEBI:60240"/>
    </ligand>
</feature>
<comment type="cofactor">
    <cofactor evidence="3">
        <name>Co(2+)</name>
        <dbReference type="ChEBI" id="CHEBI:48828"/>
    </cofactor>
</comment>
<dbReference type="NCBIfam" id="NF004076">
    <property type="entry name" value="PRK05581.1-4"/>
    <property type="match status" value="1"/>
</dbReference>
<dbReference type="Proteomes" id="UP000630149">
    <property type="component" value="Unassembled WGS sequence"/>
</dbReference>
<sequence length="217" mass="23817">MRYKILPSILSADMMHLADEVHAVIKGGADMIHFDVMDNHYVPNLTFGPIICKQMRQQFKTIPIDVHLMVSPVDELIQEFAKVGATRLSIHPDATIHLDRSLQQIKEMGCEAGLVLNPSTSIDWLTWCAHRLDFVLVMTVNPGFGGQNLIPEVIDKIKTIHDTYPNLPIGVDGGISKKNIAQLAAAGASQFVAGSAIFNTTDYASTIQDLRAQLNGV</sequence>
<reference evidence="15" key="1">
    <citation type="journal article" date="2014" name="Int. J. Syst. Evol. Microbiol.">
        <title>Complete genome sequence of Corynebacterium casei LMG S-19264T (=DSM 44701T), isolated from a smear-ripened cheese.</title>
        <authorList>
            <consortium name="US DOE Joint Genome Institute (JGI-PGF)"/>
            <person name="Walter F."/>
            <person name="Albersmeier A."/>
            <person name="Kalinowski J."/>
            <person name="Ruckert C."/>
        </authorList>
    </citation>
    <scope>NUCLEOTIDE SEQUENCE</scope>
    <source>
        <strain evidence="15">JCM 13919</strain>
    </source>
</reference>
<feature type="binding site" evidence="10 14">
    <location>
        <begin position="143"/>
        <end position="146"/>
    </location>
    <ligand>
        <name>substrate</name>
    </ligand>
</feature>
<dbReference type="HAMAP" id="MF_02227">
    <property type="entry name" value="RPE"/>
    <property type="match status" value="1"/>
</dbReference>
<evidence type="ECO:0000256" key="11">
    <source>
        <dbReference type="PIRNR" id="PIRNR001461"/>
    </source>
</evidence>
<keyword evidence="8 10" id="KW-0479">Metal-binding</keyword>
<dbReference type="Gene3D" id="3.20.20.70">
    <property type="entry name" value="Aldolase class I"/>
    <property type="match status" value="1"/>
</dbReference>
<dbReference type="GO" id="GO:0019323">
    <property type="term" value="P:pentose catabolic process"/>
    <property type="evidence" value="ECO:0007669"/>
    <property type="project" value="UniProtKB-UniRule"/>
</dbReference>
<dbReference type="GO" id="GO:0005737">
    <property type="term" value="C:cytoplasm"/>
    <property type="evidence" value="ECO:0007669"/>
    <property type="project" value="UniProtKB-ARBA"/>
</dbReference>
<evidence type="ECO:0000256" key="1">
    <source>
        <dbReference type="ARBA" id="ARBA00001782"/>
    </source>
</evidence>
<evidence type="ECO:0000313" key="16">
    <source>
        <dbReference type="Proteomes" id="UP000630149"/>
    </source>
</evidence>
<dbReference type="InterPro" id="IPR000056">
    <property type="entry name" value="Ribul_P_3_epim-like"/>
</dbReference>
<gene>
    <name evidence="10 15" type="primary">rpe</name>
    <name evidence="15" type="ORF">GCM10007966_06720</name>
</gene>
<dbReference type="PIRSF" id="PIRSF001461">
    <property type="entry name" value="RPE"/>
    <property type="match status" value="1"/>
</dbReference>
<dbReference type="PANTHER" id="PTHR11749">
    <property type="entry name" value="RIBULOSE-5-PHOSPHATE-3-EPIMERASE"/>
    <property type="match status" value="1"/>
</dbReference>
<dbReference type="GO" id="GO:0046872">
    <property type="term" value="F:metal ion binding"/>
    <property type="evidence" value="ECO:0007669"/>
    <property type="project" value="UniProtKB-UniRule"/>
</dbReference>
<dbReference type="Pfam" id="PF00834">
    <property type="entry name" value="Ribul_P_3_epim"/>
    <property type="match status" value="1"/>
</dbReference>
<keyword evidence="13" id="KW-0464">Manganese</keyword>
<evidence type="ECO:0000256" key="3">
    <source>
        <dbReference type="ARBA" id="ARBA00001941"/>
    </source>
</evidence>
<evidence type="ECO:0000256" key="4">
    <source>
        <dbReference type="ARBA" id="ARBA00001947"/>
    </source>
</evidence>
<evidence type="ECO:0000256" key="13">
    <source>
        <dbReference type="PIRSR" id="PIRSR001461-2"/>
    </source>
</evidence>
<feature type="active site" description="Proton acceptor" evidence="10 12">
    <location>
        <position position="35"/>
    </location>
</feature>
<comment type="cofactor">
    <cofactor evidence="5">
        <name>Fe(2+)</name>
        <dbReference type="ChEBI" id="CHEBI:29033"/>
    </cofactor>
</comment>